<evidence type="ECO:0000256" key="8">
    <source>
        <dbReference type="ARBA" id="ARBA00022989"/>
    </source>
</evidence>
<reference evidence="13" key="1">
    <citation type="submission" date="2020-10" db="EMBL/GenBank/DDBJ databases">
        <authorList>
            <person name="Gilroy R."/>
        </authorList>
    </citation>
    <scope>NUCLEOTIDE SEQUENCE</scope>
    <source>
        <strain evidence="13">CHK121-14286</strain>
    </source>
</reference>
<organism evidence="13 14">
    <name type="scientific">Candidatus Fimimonas gallinarum</name>
    <dbReference type="NCBI Taxonomy" id="2840821"/>
    <lineage>
        <taxon>Bacteria</taxon>
        <taxon>Pseudomonadati</taxon>
        <taxon>Myxococcota</taxon>
        <taxon>Myxococcia</taxon>
        <taxon>Myxococcales</taxon>
        <taxon>Cystobacterineae</taxon>
        <taxon>Myxococcaceae</taxon>
        <taxon>Myxococcaceae incertae sedis</taxon>
        <taxon>Candidatus Fimimonas</taxon>
    </lineage>
</organism>
<keyword evidence="4" id="KW-0813">Transport</keyword>
<dbReference type="AlphaFoldDB" id="A0A9D1E460"/>
<feature type="transmembrane region" description="Helical" evidence="12">
    <location>
        <begin position="22"/>
        <end position="41"/>
    </location>
</feature>
<keyword evidence="7" id="KW-0653">Protein transport</keyword>
<comment type="caution">
    <text evidence="13">The sequence shown here is derived from an EMBL/GenBank/DDBJ whole genome shotgun (WGS) entry which is preliminary data.</text>
</comment>
<sequence length="127" mass="13943">MLNLLNFFEDTTTSTTPAGNNWVTYVILGVLVVGMILLMVIPQRKQKKRAEEMMAKLGIGSVVTTIGGIVGVVVQLDDTHIWLETGLDDSKTTMQFLRQAIHSIAPDPSSAEAKAEKKEANEEDEIK</sequence>
<evidence type="ECO:0000256" key="3">
    <source>
        <dbReference type="ARBA" id="ARBA00014962"/>
    </source>
</evidence>
<dbReference type="PANTHER" id="PTHR33909:SF1">
    <property type="entry name" value="SEC TRANSLOCON ACCESSORY COMPLEX SUBUNIT YAJC"/>
    <property type="match status" value="1"/>
</dbReference>
<dbReference type="EMBL" id="DVHL01000023">
    <property type="protein sequence ID" value="HIR65777.1"/>
    <property type="molecule type" value="Genomic_DNA"/>
</dbReference>
<evidence type="ECO:0000256" key="12">
    <source>
        <dbReference type="SAM" id="Phobius"/>
    </source>
</evidence>
<keyword evidence="5" id="KW-1003">Cell membrane</keyword>
<evidence type="ECO:0000256" key="4">
    <source>
        <dbReference type="ARBA" id="ARBA00022448"/>
    </source>
</evidence>
<dbReference type="Pfam" id="PF02699">
    <property type="entry name" value="YajC"/>
    <property type="match status" value="1"/>
</dbReference>
<reference evidence="13" key="2">
    <citation type="journal article" date="2021" name="PeerJ">
        <title>Extensive microbial diversity within the chicken gut microbiome revealed by metagenomics and culture.</title>
        <authorList>
            <person name="Gilroy R."/>
            <person name="Ravi A."/>
            <person name="Getino M."/>
            <person name="Pursley I."/>
            <person name="Horton D.L."/>
            <person name="Alikhan N.F."/>
            <person name="Baker D."/>
            <person name="Gharbi K."/>
            <person name="Hall N."/>
            <person name="Watson M."/>
            <person name="Adriaenssens E.M."/>
            <person name="Foster-Nyarko E."/>
            <person name="Jarju S."/>
            <person name="Secka A."/>
            <person name="Antonio M."/>
            <person name="Oren A."/>
            <person name="Chaudhuri R.R."/>
            <person name="La Ragione R."/>
            <person name="Hildebrand F."/>
            <person name="Pallen M.J."/>
        </authorList>
    </citation>
    <scope>NUCLEOTIDE SEQUENCE</scope>
    <source>
        <strain evidence="13">CHK121-14286</strain>
    </source>
</reference>
<feature type="region of interest" description="Disordered" evidence="11">
    <location>
        <begin position="103"/>
        <end position="127"/>
    </location>
</feature>
<evidence type="ECO:0000256" key="5">
    <source>
        <dbReference type="ARBA" id="ARBA00022475"/>
    </source>
</evidence>
<evidence type="ECO:0000256" key="2">
    <source>
        <dbReference type="ARBA" id="ARBA00006742"/>
    </source>
</evidence>
<evidence type="ECO:0000256" key="9">
    <source>
        <dbReference type="ARBA" id="ARBA00023010"/>
    </source>
</evidence>
<feature type="transmembrane region" description="Helical" evidence="12">
    <location>
        <begin position="53"/>
        <end position="74"/>
    </location>
</feature>
<keyword evidence="9" id="KW-0811">Translocation</keyword>
<gene>
    <name evidence="13" type="primary">yajC</name>
    <name evidence="13" type="ORF">IAC95_02695</name>
</gene>
<evidence type="ECO:0000313" key="13">
    <source>
        <dbReference type="EMBL" id="HIR65777.1"/>
    </source>
</evidence>
<dbReference type="NCBIfam" id="TIGR00739">
    <property type="entry name" value="yajC"/>
    <property type="match status" value="1"/>
</dbReference>
<evidence type="ECO:0000256" key="10">
    <source>
        <dbReference type="ARBA" id="ARBA00023136"/>
    </source>
</evidence>
<dbReference type="Proteomes" id="UP000824200">
    <property type="component" value="Unassembled WGS sequence"/>
</dbReference>
<dbReference type="SMART" id="SM01323">
    <property type="entry name" value="YajC"/>
    <property type="match status" value="1"/>
</dbReference>
<accession>A0A9D1E460</accession>
<dbReference type="InterPro" id="IPR003849">
    <property type="entry name" value="Preprotein_translocase_YajC"/>
</dbReference>
<dbReference type="GO" id="GO:0005886">
    <property type="term" value="C:plasma membrane"/>
    <property type="evidence" value="ECO:0007669"/>
    <property type="project" value="UniProtKB-SubCell"/>
</dbReference>
<dbReference type="PANTHER" id="PTHR33909">
    <property type="entry name" value="SEC TRANSLOCON ACCESSORY COMPLEX SUBUNIT YAJC"/>
    <property type="match status" value="1"/>
</dbReference>
<evidence type="ECO:0000256" key="1">
    <source>
        <dbReference type="ARBA" id="ARBA00004162"/>
    </source>
</evidence>
<keyword evidence="10 12" id="KW-0472">Membrane</keyword>
<comment type="subcellular location">
    <subcellularLocation>
        <location evidence="1">Cell membrane</location>
        <topology evidence="1">Single-pass membrane protein</topology>
    </subcellularLocation>
</comment>
<protein>
    <recommendedName>
        <fullName evidence="3">Sec translocon accessory complex subunit YajC</fullName>
    </recommendedName>
</protein>
<dbReference type="GO" id="GO:0015031">
    <property type="term" value="P:protein transport"/>
    <property type="evidence" value="ECO:0007669"/>
    <property type="project" value="UniProtKB-KW"/>
</dbReference>
<comment type="similarity">
    <text evidence="2">Belongs to the YajC family.</text>
</comment>
<proteinExistence type="inferred from homology"/>
<name>A0A9D1E460_9BACT</name>
<keyword evidence="6 12" id="KW-0812">Transmembrane</keyword>
<evidence type="ECO:0000256" key="6">
    <source>
        <dbReference type="ARBA" id="ARBA00022692"/>
    </source>
</evidence>
<evidence type="ECO:0000313" key="14">
    <source>
        <dbReference type="Proteomes" id="UP000824200"/>
    </source>
</evidence>
<evidence type="ECO:0000256" key="11">
    <source>
        <dbReference type="SAM" id="MobiDB-lite"/>
    </source>
</evidence>
<evidence type="ECO:0000256" key="7">
    <source>
        <dbReference type="ARBA" id="ARBA00022927"/>
    </source>
</evidence>
<keyword evidence="8 12" id="KW-1133">Transmembrane helix</keyword>